<keyword evidence="2" id="KW-0812">Transmembrane</keyword>
<dbReference type="GO" id="GO:0012505">
    <property type="term" value="C:endomembrane system"/>
    <property type="evidence" value="ECO:0007669"/>
    <property type="project" value="UniProtKB-SubCell"/>
</dbReference>
<protein>
    <recommendedName>
        <fullName evidence="5">DUF1232 domain-containing protein</fullName>
    </recommendedName>
</protein>
<reference evidence="6 7" key="1">
    <citation type="submission" date="2011-05" db="EMBL/GenBank/DDBJ databases">
        <title>Complete sequence of Isoptericola variabilis 225.</title>
        <authorList>
            <consortium name="US DOE Joint Genome Institute"/>
            <person name="Lucas S."/>
            <person name="Han J."/>
            <person name="Lapidus A."/>
            <person name="Cheng J.-F."/>
            <person name="Goodwin L."/>
            <person name="Pitluck S."/>
            <person name="Peters L."/>
            <person name="Mikhailova N."/>
            <person name="Zeytun A."/>
            <person name="Han C."/>
            <person name="Tapia R."/>
            <person name="Land M."/>
            <person name="Hauser L."/>
            <person name="Kyrpides N."/>
            <person name="Ivanova N."/>
            <person name="Pagani I."/>
            <person name="Siebers A."/>
            <person name="Allgaier M."/>
            <person name="Thelen M."/>
            <person name="Hugenholtz P."/>
            <person name="Gladden J."/>
            <person name="Woyke T."/>
        </authorList>
    </citation>
    <scope>NUCLEOTIDE SEQUENCE [LARGE SCALE GENOMIC DNA]</scope>
    <source>
        <strain evidence="7">225</strain>
    </source>
</reference>
<dbReference type="HOGENOM" id="CLU_130372_0_0_11"/>
<feature type="domain" description="DUF1232" evidence="5">
    <location>
        <begin position="62"/>
        <end position="97"/>
    </location>
</feature>
<keyword evidence="3" id="KW-1133">Transmembrane helix</keyword>
<dbReference type="KEGG" id="iva:Isova_1301"/>
<evidence type="ECO:0000256" key="2">
    <source>
        <dbReference type="ARBA" id="ARBA00022692"/>
    </source>
</evidence>
<proteinExistence type="predicted"/>
<dbReference type="AlphaFoldDB" id="F6FSK3"/>
<dbReference type="STRING" id="743718.Isova_1301"/>
<keyword evidence="7" id="KW-1185">Reference proteome</keyword>
<accession>F6FSK3</accession>
<evidence type="ECO:0000259" key="5">
    <source>
        <dbReference type="Pfam" id="PF06803"/>
    </source>
</evidence>
<organism evidence="7">
    <name type="scientific">Isoptericola variabilis (strain 225)</name>
    <dbReference type="NCBI Taxonomy" id="743718"/>
    <lineage>
        <taxon>Bacteria</taxon>
        <taxon>Bacillati</taxon>
        <taxon>Actinomycetota</taxon>
        <taxon>Actinomycetes</taxon>
        <taxon>Micrococcales</taxon>
        <taxon>Promicromonosporaceae</taxon>
        <taxon>Isoptericola</taxon>
    </lineage>
</organism>
<evidence type="ECO:0000256" key="4">
    <source>
        <dbReference type="ARBA" id="ARBA00023136"/>
    </source>
</evidence>
<evidence type="ECO:0000256" key="1">
    <source>
        <dbReference type="ARBA" id="ARBA00004127"/>
    </source>
</evidence>
<dbReference type="Proteomes" id="UP000009236">
    <property type="component" value="Chromosome"/>
</dbReference>
<dbReference type="InterPro" id="IPR010652">
    <property type="entry name" value="DUF1232"/>
</dbReference>
<dbReference type="EMBL" id="CP002810">
    <property type="protein sequence ID" value="AEG44070.1"/>
    <property type="molecule type" value="Genomic_DNA"/>
</dbReference>
<name>F6FSK3_ISOV2</name>
<evidence type="ECO:0000313" key="7">
    <source>
        <dbReference type="Proteomes" id="UP000009236"/>
    </source>
</evidence>
<keyword evidence="4" id="KW-0472">Membrane</keyword>
<comment type="subcellular location">
    <subcellularLocation>
        <location evidence="1">Endomembrane system</location>
        <topology evidence="1">Multi-pass membrane protein</topology>
    </subcellularLocation>
</comment>
<sequence length="131" mass="14029">MVGGRALAVAAALLLTWLALLVAVLVLRSGTDALRDGVRLLPDVLRLVRRLAADRSLPRGVRVRLGLLLAYLAMPFDVVPDVVPVLGWADDVVVVVLVLRSVVRRAGVDAVRLHWPGTDDGFAVLTRLAGL</sequence>
<gene>
    <name evidence="6" type="ordered locus">Isova_1301</name>
</gene>
<evidence type="ECO:0000256" key="3">
    <source>
        <dbReference type="ARBA" id="ARBA00022989"/>
    </source>
</evidence>
<evidence type="ECO:0000313" key="6">
    <source>
        <dbReference type="EMBL" id="AEG44070.1"/>
    </source>
</evidence>
<dbReference type="eggNOG" id="COG3339">
    <property type="taxonomic scope" value="Bacteria"/>
</dbReference>
<dbReference type="Pfam" id="PF06803">
    <property type="entry name" value="DUF1232"/>
    <property type="match status" value="1"/>
</dbReference>